<accession>A0A7X6HD19</accession>
<reference evidence="1 2" key="1">
    <citation type="submission" date="2020-04" db="EMBL/GenBank/DDBJ databases">
        <title>Arthrobacter sp. nov.</title>
        <authorList>
            <person name="Liu S."/>
        </authorList>
    </citation>
    <scope>NUCLEOTIDE SEQUENCE [LARGE SCALE GENOMIC DNA]</scope>
    <source>
        <strain evidence="1 2">E918</strain>
    </source>
</reference>
<comment type="caution">
    <text evidence="1">The sequence shown here is derived from an EMBL/GenBank/DDBJ whole genome shotgun (WGS) entry which is preliminary data.</text>
</comment>
<dbReference type="GO" id="GO:0020037">
    <property type="term" value="F:heme binding"/>
    <property type="evidence" value="ECO:0007669"/>
    <property type="project" value="InterPro"/>
</dbReference>
<gene>
    <name evidence="1" type="ORF">HGG74_06945</name>
</gene>
<dbReference type="InterPro" id="IPR020835">
    <property type="entry name" value="Catalase_sf"/>
</dbReference>
<protein>
    <recommendedName>
        <fullName evidence="3">Phosphodiesterase</fullName>
    </recommendedName>
</protein>
<keyword evidence="2" id="KW-1185">Reference proteome</keyword>
<organism evidence="1 2">
    <name type="scientific">Arthrobacter mobilis</name>
    <dbReference type="NCBI Taxonomy" id="2724944"/>
    <lineage>
        <taxon>Bacteria</taxon>
        <taxon>Bacillati</taxon>
        <taxon>Actinomycetota</taxon>
        <taxon>Actinomycetes</taxon>
        <taxon>Micrococcales</taxon>
        <taxon>Micrococcaceae</taxon>
        <taxon>Arthrobacter</taxon>
    </lineage>
</organism>
<dbReference type="EMBL" id="JAAZSQ010000004">
    <property type="protein sequence ID" value="NKX54285.1"/>
    <property type="molecule type" value="Genomic_DNA"/>
</dbReference>
<dbReference type="RefSeq" id="WP_168485621.1">
    <property type="nucleotide sequence ID" value="NZ_JAAZSQ010000004.1"/>
</dbReference>
<dbReference type="Proteomes" id="UP000544090">
    <property type="component" value="Unassembled WGS sequence"/>
</dbReference>
<dbReference type="AlphaFoldDB" id="A0A7X6HD19"/>
<evidence type="ECO:0000313" key="1">
    <source>
        <dbReference type="EMBL" id="NKX54285.1"/>
    </source>
</evidence>
<sequence>MRFGASRLAGEGFRRVFGTIKAIRPDRPIHPAGVALTGVVECLPAGRASGVSWLDTPGTAPVQARLSRAAGLPKALPDVLGLALRVADGAGSFDILFSSTGLSRPGRFLLLPRRKVSGAAFSTLMPYKGTRGPVLLAARTLGSAAPLPSPPEDFRRALRGRTWTLALYHARPWGRWQRFGTLSLGLDPARPDTGLRFDPVLHPLPGAAVYEWTRLLREPAYSRAREPAPPE</sequence>
<evidence type="ECO:0008006" key="3">
    <source>
        <dbReference type="Google" id="ProtNLM"/>
    </source>
</evidence>
<proteinExistence type="predicted"/>
<evidence type="ECO:0000313" key="2">
    <source>
        <dbReference type="Proteomes" id="UP000544090"/>
    </source>
</evidence>
<name>A0A7X6HD19_9MICC</name>
<dbReference type="SUPFAM" id="SSF56634">
    <property type="entry name" value="Heme-dependent catalase-like"/>
    <property type="match status" value="1"/>
</dbReference>